<dbReference type="Gene3D" id="3.90.190.10">
    <property type="entry name" value="Protein tyrosine phosphatase superfamily"/>
    <property type="match status" value="1"/>
</dbReference>
<dbReference type="EnsemblMetazoa" id="MESCA009300-RA">
    <property type="protein sequence ID" value="MESCA009300-PA"/>
    <property type="gene ID" value="MESCA009300"/>
</dbReference>
<protein>
    <recommendedName>
        <fullName evidence="2">protein-tyrosine-phosphatase</fullName>
        <ecNumber evidence="2">3.1.3.48</ecNumber>
    </recommendedName>
</protein>
<organism evidence="6 7">
    <name type="scientific">Megaselia scalaris</name>
    <name type="common">Humpbacked fly</name>
    <name type="synonym">Phora scalaris</name>
    <dbReference type="NCBI Taxonomy" id="36166"/>
    <lineage>
        <taxon>Eukaryota</taxon>
        <taxon>Metazoa</taxon>
        <taxon>Ecdysozoa</taxon>
        <taxon>Arthropoda</taxon>
        <taxon>Hexapoda</taxon>
        <taxon>Insecta</taxon>
        <taxon>Pterygota</taxon>
        <taxon>Neoptera</taxon>
        <taxon>Endopterygota</taxon>
        <taxon>Diptera</taxon>
        <taxon>Brachycera</taxon>
        <taxon>Muscomorpha</taxon>
        <taxon>Platypezoidea</taxon>
        <taxon>Phoridae</taxon>
        <taxon>Megaseliini</taxon>
        <taxon>Megaselia</taxon>
    </lineage>
</organism>
<dbReference type="InterPro" id="IPR000242">
    <property type="entry name" value="PTP_cat"/>
</dbReference>
<sequence length="246" mass="29128">MYLWISKQQIWRKDSINNEDQTGDISSKNFELHYYHISNREKLQREFKELQVVAVDLSVTASRLNENRNRYSNIFPYDKNRVILDIDSDGSDYINASFINGYRKRKEYIATQGPKLDTAIDFWRMVIQHNVKVIAMVTQIKEGDIIKCHRYFPMGQMKYMKFGKITVMLTSETSDDLLERREFCVKHSGDGFTRNVVHYYFKKWPDHDCPADPEDLISFVKKIKSEKKSSHSPIVVHCRYTLYSNL</sequence>
<evidence type="ECO:0000259" key="5">
    <source>
        <dbReference type="PROSITE" id="PS50055"/>
    </source>
</evidence>
<dbReference type="Proteomes" id="UP000015102">
    <property type="component" value="Unassembled WGS sequence"/>
</dbReference>
<reference evidence="6" key="2">
    <citation type="submission" date="2015-06" db="UniProtKB">
        <authorList>
            <consortium name="EnsemblMetazoa"/>
        </authorList>
    </citation>
    <scope>IDENTIFICATION</scope>
</reference>
<dbReference type="InterPro" id="IPR029021">
    <property type="entry name" value="Prot-tyrosine_phosphatase-like"/>
</dbReference>
<evidence type="ECO:0000256" key="3">
    <source>
        <dbReference type="ARBA" id="ARBA00022801"/>
    </source>
</evidence>
<dbReference type="OMA" id="IIKCHRY"/>
<evidence type="ECO:0000313" key="7">
    <source>
        <dbReference type="Proteomes" id="UP000015102"/>
    </source>
</evidence>
<dbReference type="PANTHER" id="PTHR19134">
    <property type="entry name" value="RECEPTOR-TYPE TYROSINE-PROTEIN PHOSPHATASE"/>
    <property type="match status" value="1"/>
</dbReference>
<keyword evidence="7" id="KW-1185">Reference proteome</keyword>
<dbReference type="AlphaFoldDB" id="T1GZJ7"/>
<dbReference type="SMART" id="SM00194">
    <property type="entry name" value="PTPc"/>
    <property type="match status" value="1"/>
</dbReference>
<reference evidence="7" key="1">
    <citation type="submission" date="2013-02" db="EMBL/GenBank/DDBJ databases">
        <authorList>
            <person name="Hughes D."/>
        </authorList>
    </citation>
    <scope>NUCLEOTIDE SEQUENCE</scope>
    <source>
        <strain>Durham</strain>
        <strain evidence="7">NC isolate 2 -- Noor lab</strain>
    </source>
</reference>
<dbReference type="PANTHER" id="PTHR19134:SF562">
    <property type="entry name" value="PROTEIN-TYROSINE-PHOSPHATASE"/>
    <property type="match status" value="1"/>
</dbReference>
<dbReference type="EC" id="3.1.3.48" evidence="2"/>
<evidence type="ECO:0000313" key="6">
    <source>
        <dbReference type="EnsemblMetazoa" id="MESCA009300-PA"/>
    </source>
</evidence>
<dbReference type="CDD" id="cd00047">
    <property type="entry name" value="PTPc"/>
    <property type="match status" value="1"/>
</dbReference>
<name>T1GZJ7_MEGSC</name>
<dbReference type="PRINTS" id="PR00700">
    <property type="entry name" value="PRTYPHPHTASE"/>
</dbReference>
<dbReference type="Pfam" id="PF00102">
    <property type="entry name" value="Y_phosphatase"/>
    <property type="match status" value="1"/>
</dbReference>
<accession>T1GZJ7</accession>
<feature type="domain" description="Tyrosine-protein phosphatase" evidence="5">
    <location>
        <begin position="43"/>
        <end position="246"/>
    </location>
</feature>
<dbReference type="EMBL" id="CAQQ02105990">
    <property type="status" value="NOT_ANNOTATED_CDS"/>
    <property type="molecule type" value="Genomic_DNA"/>
</dbReference>
<dbReference type="HOGENOM" id="CLU_001645_9_6_1"/>
<evidence type="ECO:0000256" key="2">
    <source>
        <dbReference type="ARBA" id="ARBA00013064"/>
    </source>
</evidence>
<proteinExistence type="inferred from homology"/>
<dbReference type="GO" id="GO:0008045">
    <property type="term" value="P:motor neuron axon guidance"/>
    <property type="evidence" value="ECO:0007669"/>
    <property type="project" value="TreeGrafter"/>
</dbReference>
<dbReference type="PROSITE" id="PS50055">
    <property type="entry name" value="TYR_PHOSPHATASE_PTP"/>
    <property type="match status" value="1"/>
</dbReference>
<evidence type="ECO:0000256" key="1">
    <source>
        <dbReference type="ARBA" id="ARBA00009580"/>
    </source>
</evidence>
<dbReference type="STRING" id="36166.T1GZJ7"/>
<dbReference type="InterPro" id="IPR050348">
    <property type="entry name" value="Protein-Tyr_Phosphatase"/>
</dbReference>
<comment type="similarity">
    <text evidence="1">Belongs to the protein-tyrosine phosphatase family.</text>
</comment>
<keyword evidence="3" id="KW-0378">Hydrolase</keyword>
<dbReference type="GO" id="GO:0004725">
    <property type="term" value="F:protein tyrosine phosphatase activity"/>
    <property type="evidence" value="ECO:0007669"/>
    <property type="project" value="UniProtKB-EC"/>
</dbReference>
<dbReference type="SUPFAM" id="SSF52799">
    <property type="entry name" value="(Phosphotyrosine protein) phosphatases II"/>
    <property type="match status" value="1"/>
</dbReference>
<keyword evidence="4" id="KW-0904">Protein phosphatase</keyword>
<evidence type="ECO:0000256" key="4">
    <source>
        <dbReference type="ARBA" id="ARBA00022912"/>
    </source>
</evidence>